<reference evidence="8" key="1">
    <citation type="submission" date="2023-07" db="EMBL/GenBank/DDBJ databases">
        <authorList>
            <consortium name="AG Swart"/>
            <person name="Singh M."/>
            <person name="Singh A."/>
            <person name="Seah K."/>
            <person name="Emmerich C."/>
        </authorList>
    </citation>
    <scope>NUCLEOTIDE SEQUENCE</scope>
    <source>
        <strain evidence="8">DP1</strain>
    </source>
</reference>
<dbReference type="Proteomes" id="UP001295684">
    <property type="component" value="Unassembled WGS sequence"/>
</dbReference>
<keyword evidence="9" id="KW-1185">Reference proteome</keyword>
<dbReference type="GO" id="GO:0004343">
    <property type="term" value="F:glucosamine 6-phosphate N-acetyltransferase activity"/>
    <property type="evidence" value="ECO:0007669"/>
    <property type="project" value="UniProtKB-UniRule"/>
</dbReference>
<dbReference type="PROSITE" id="PS51186">
    <property type="entry name" value="GNAT"/>
    <property type="match status" value="1"/>
</dbReference>
<dbReference type="InterPro" id="IPR039143">
    <property type="entry name" value="GNPNAT1-like"/>
</dbReference>
<dbReference type="GO" id="GO:0006048">
    <property type="term" value="P:UDP-N-acetylglucosamine biosynthetic process"/>
    <property type="evidence" value="ECO:0007669"/>
    <property type="project" value="UniProtKB-UniRule"/>
</dbReference>
<dbReference type="PANTHER" id="PTHR13355">
    <property type="entry name" value="GLUCOSAMINE 6-PHOSPHATE N-ACETYLTRANSFERASE"/>
    <property type="match status" value="1"/>
</dbReference>
<evidence type="ECO:0000313" key="9">
    <source>
        <dbReference type="Proteomes" id="UP001295684"/>
    </source>
</evidence>
<comment type="pathway">
    <text evidence="1 6">Nucleotide-sugar biosynthesis; UDP-N-acetyl-alpha-D-glucosamine biosynthesis; N-acetyl-alpha-D-glucosamine 1-phosphate from alpha-D-glucosamine 6-phosphate (route I): step 1/2.</text>
</comment>
<dbReference type="InterPro" id="IPR000182">
    <property type="entry name" value="GNAT_dom"/>
</dbReference>
<protein>
    <recommendedName>
        <fullName evidence="6">Glucosamine 6-phosphate N-acetyltransferase</fullName>
        <ecNumber evidence="6">2.3.1.4</ecNumber>
    </recommendedName>
</protein>
<evidence type="ECO:0000256" key="1">
    <source>
        <dbReference type="ARBA" id="ARBA00004832"/>
    </source>
</evidence>
<dbReference type="EC" id="2.3.1.4" evidence="6"/>
<feature type="domain" description="N-acetyltransferase" evidence="7">
    <location>
        <begin position="31"/>
        <end position="180"/>
    </location>
</feature>
<gene>
    <name evidence="8" type="ORF">ECRASSUSDP1_LOCUS23809</name>
</gene>
<keyword evidence="4 6" id="KW-0012">Acyltransferase</keyword>
<name>A0AAD1Y0H4_EUPCR</name>
<accession>A0AAD1Y0H4</accession>
<dbReference type="EMBL" id="CAMPGE010024507">
    <property type="protein sequence ID" value="CAI2382338.1"/>
    <property type="molecule type" value="Genomic_DNA"/>
</dbReference>
<dbReference type="AlphaFoldDB" id="A0AAD1Y0H4"/>
<evidence type="ECO:0000313" key="8">
    <source>
        <dbReference type="EMBL" id="CAI2382338.1"/>
    </source>
</evidence>
<proteinExistence type="inferred from homology"/>
<dbReference type="PANTHER" id="PTHR13355:SF11">
    <property type="entry name" value="GLUCOSAMINE 6-PHOSPHATE N-ACETYLTRANSFERASE"/>
    <property type="match status" value="1"/>
</dbReference>
<dbReference type="Pfam" id="PF13508">
    <property type="entry name" value="Acetyltransf_7"/>
    <property type="match status" value="1"/>
</dbReference>
<comment type="catalytic activity">
    <reaction evidence="5 6">
        <text>D-glucosamine 6-phosphate + acetyl-CoA = N-acetyl-D-glucosamine 6-phosphate + CoA + H(+)</text>
        <dbReference type="Rhea" id="RHEA:10292"/>
        <dbReference type="ChEBI" id="CHEBI:15378"/>
        <dbReference type="ChEBI" id="CHEBI:57287"/>
        <dbReference type="ChEBI" id="CHEBI:57288"/>
        <dbReference type="ChEBI" id="CHEBI:57513"/>
        <dbReference type="ChEBI" id="CHEBI:58725"/>
        <dbReference type="EC" id="2.3.1.4"/>
    </reaction>
</comment>
<evidence type="ECO:0000256" key="4">
    <source>
        <dbReference type="ARBA" id="ARBA00023315"/>
    </source>
</evidence>
<evidence type="ECO:0000256" key="2">
    <source>
        <dbReference type="ARBA" id="ARBA00006048"/>
    </source>
</evidence>
<keyword evidence="3 6" id="KW-0808">Transferase</keyword>
<dbReference type="InterPro" id="IPR016181">
    <property type="entry name" value="Acyl_CoA_acyltransferase"/>
</dbReference>
<sequence length="180" mass="20614">MEGGSTILELENQFLEKFSSDRNSSYPETKITFRKLQSDDFSRGYYDVLSNLTTTGDVTQSQFEEQFSRIDPQNSETYKIIVGVDEATDRIVTNGTLLIEQKFIRECAACGHIEDIVVHKDYGKQGLGRDVLQVIKELAKINKCYKVILDCSDGYKGFYEKNDFEQKGVQMAKYNPEEED</sequence>
<organism evidence="8 9">
    <name type="scientific">Euplotes crassus</name>
    <dbReference type="NCBI Taxonomy" id="5936"/>
    <lineage>
        <taxon>Eukaryota</taxon>
        <taxon>Sar</taxon>
        <taxon>Alveolata</taxon>
        <taxon>Ciliophora</taxon>
        <taxon>Intramacronucleata</taxon>
        <taxon>Spirotrichea</taxon>
        <taxon>Hypotrichia</taxon>
        <taxon>Euplotida</taxon>
        <taxon>Euplotidae</taxon>
        <taxon>Moneuplotes</taxon>
    </lineage>
</organism>
<evidence type="ECO:0000259" key="7">
    <source>
        <dbReference type="PROSITE" id="PS51186"/>
    </source>
</evidence>
<evidence type="ECO:0000256" key="6">
    <source>
        <dbReference type="RuleBase" id="RU365086"/>
    </source>
</evidence>
<dbReference type="CDD" id="cd04301">
    <property type="entry name" value="NAT_SF"/>
    <property type="match status" value="1"/>
</dbReference>
<dbReference type="SUPFAM" id="SSF55729">
    <property type="entry name" value="Acyl-CoA N-acyltransferases (Nat)"/>
    <property type="match status" value="1"/>
</dbReference>
<evidence type="ECO:0000256" key="5">
    <source>
        <dbReference type="ARBA" id="ARBA00048964"/>
    </source>
</evidence>
<comment type="similarity">
    <text evidence="2 6">Belongs to the acetyltransferase family. GNA1 subfamily.</text>
</comment>
<dbReference type="FunFam" id="3.40.630.30:FF:000105">
    <property type="entry name" value="Glucosamine 6-phosphate N-acetyltransferase"/>
    <property type="match status" value="1"/>
</dbReference>
<dbReference type="Gene3D" id="3.40.630.30">
    <property type="match status" value="1"/>
</dbReference>
<comment type="caution">
    <text evidence="8">The sequence shown here is derived from an EMBL/GenBank/DDBJ whole genome shotgun (WGS) entry which is preliminary data.</text>
</comment>
<evidence type="ECO:0000256" key="3">
    <source>
        <dbReference type="ARBA" id="ARBA00022679"/>
    </source>
</evidence>